<reference evidence="1 2" key="1">
    <citation type="journal article" date="2019" name="Int. J. Syst. Evol. Microbiol.">
        <title>The Global Catalogue of Microorganisms (GCM) 10K type strain sequencing project: providing services to taxonomists for standard genome sequencing and annotation.</title>
        <authorList>
            <consortium name="The Broad Institute Genomics Platform"/>
            <consortium name="The Broad Institute Genome Sequencing Center for Infectious Disease"/>
            <person name="Wu L."/>
            <person name="Ma J."/>
        </authorList>
    </citation>
    <scope>NUCLEOTIDE SEQUENCE [LARGE SCALE GENOMIC DNA]</scope>
    <source>
        <strain evidence="1 2">JCM 9731</strain>
    </source>
</reference>
<name>A0ABN0VWK1_9BACI</name>
<gene>
    <name evidence="1" type="ORF">GCM10008967_07010</name>
</gene>
<keyword evidence="2" id="KW-1185">Reference proteome</keyword>
<dbReference type="Proteomes" id="UP001500782">
    <property type="component" value="Unassembled WGS sequence"/>
</dbReference>
<sequence>MEKATQSMNHVLGIYGNFAEKIFGAEGLGVGQGDRFRVPHENRWRRHSFTGVDI</sequence>
<proteinExistence type="predicted"/>
<comment type="caution">
    <text evidence="1">The sequence shown here is derived from an EMBL/GenBank/DDBJ whole genome shotgun (WGS) entry which is preliminary data.</text>
</comment>
<evidence type="ECO:0000313" key="1">
    <source>
        <dbReference type="EMBL" id="GAA0319084.1"/>
    </source>
</evidence>
<dbReference type="EMBL" id="BAAADJ010000006">
    <property type="protein sequence ID" value="GAA0319084.1"/>
    <property type="molecule type" value="Genomic_DNA"/>
</dbReference>
<organism evidence="1 2">
    <name type="scientific">Bacillus carboniphilus</name>
    <dbReference type="NCBI Taxonomy" id="86663"/>
    <lineage>
        <taxon>Bacteria</taxon>
        <taxon>Bacillati</taxon>
        <taxon>Bacillota</taxon>
        <taxon>Bacilli</taxon>
        <taxon>Bacillales</taxon>
        <taxon>Bacillaceae</taxon>
        <taxon>Bacillus</taxon>
    </lineage>
</organism>
<protein>
    <submittedName>
        <fullName evidence="1">Uncharacterized protein</fullName>
    </submittedName>
</protein>
<accession>A0ABN0VWK1</accession>
<evidence type="ECO:0000313" key="2">
    <source>
        <dbReference type="Proteomes" id="UP001500782"/>
    </source>
</evidence>